<gene>
    <name evidence="1" type="ORF">LCGC14_0841390</name>
</gene>
<protein>
    <submittedName>
        <fullName evidence="1">Uncharacterized protein</fullName>
    </submittedName>
</protein>
<reference evidence="1" key="1">
    <citation type="journal article" date="2015" name="Nature">
        <title>Complex archaea that bridge the gap between prokaryotes and eukaryotes.</title>
        <authorList>
            <person name="Spang A."/>
            <person name="Saw J.H."/>
            <person name="Jorgensen S.L."/>
            <person name="Zaremba-Niedzwiedzka K."/>
            <person name="Martijn J."/>
            <person name="Lind A.E."/>
            <person name="van Eijk R."/>
            <person name="Schleper C."/>
            <person name="Guy L."/>
            <person name="Ettema T.J."/>
        </authorList>
    </citation>
    <scope>NUCLEOTIDE SEQUENCE</scope>
</reference>
<sequence>MAASSEYSLSVIREFLQDFATDGVKLLNDHRFDAFGRWRTSEQQTIAELKLLDDKQPVFWAEKITNASGNATSTHSDASVTMHVESGDTIIRQTRQRWNYQPGKSQLCTYTGKLGLQPAGVTTRIGSFDALNGIFWESTDGVVKVVIRKGGIDTPATQGQWNADTLDPDGDGPNPSGLRLDATKIEIFGIDFQWLGSGTVRFSMDIADEIRIVHKAMHSNILAGPYINSPNLPVRYEISSTGPTAELLQVCASIASEGGQENIGPVFSAVSPTLAVNSGVATAMVGIRLRADRIDVAARQIQKAAVAITQNDNFELYTLLNPTIADGGLDWANYQDSAVQVGVGDAANTVTGGTRIGDTVFGGNRSSSAQSDVVNSIGLGTDVDDAPDEIVVVVEPLQNGSYRASTAWQEAL</sequence>
<comment type="caution">
    <text evidence="1">The sequence shown here is derived from an EMBL/GenBank/DDBJ whole genome shotgun (WGS) entry which is preliminary data.</text>
</comment>
<proteinExistence type="predicted"/>
<accession>A0A0F9PY75</accession>
<name>A0A0F9PY75_9ZZZZ</name>
<organism evidence="1">
    <name type="scientific">marine sediment metagenome</name>
    <dbReference type="NCBI Taxonomy" id="412755"/>
    <lineage>
        <taxon>unclassified sequences</taxon>
        <taxon>metagenomes</taxon>
        <taxon>ecological metagenomes</taxon>
    </lineage>
</organism>
<dbReference type="AlphaFoldDB" id="A0A0F9PY75"/>
<dbReference type="EMBL" id="LAZR01002465">
    <property type="protein sequence ID" value="KKN29692.1"/>
    <property type="molecule type" value="Genomic_DNA"/>
</dbReference>
<evidence type="ECO:0000313" key="1">
    <source>
        <dbReference type="EMBL" id="KKN29692.1"/>
    </source>
</evidence>